<dbReference type="InterPro" id="IPR027417">
    <property type="entry name" value="P-loop_NTPase"/>
</dbReference>
<dbReference type="RefSeq" id="WP_283407111.1">
    <property type="nucleotide sequence ID" value="NZ_FXUI01000020.1"/>
</dbReference>
<dbReference type="Pfam" id="PF13469">
    <property type="entry name" value="Sulfotransfer_3"/>
    <property type="match status" value="1"/>
</dbReference>
<dbReference type="Proteomes" id="UP001157910">
    <property type="component" value="Unassembled WGS sequence"/>
</dbReference>
<name>A0ABY1QXV5_9SPHN</name>
<dbReference type="SUPFAM" id="SSF52540">
    <property type="entry name" value="P-loop containing nucleoside triphosphate hydrolases"/>
    <property type="match status" value="1"/>
</dbReference>
<dbReference type="PANTHER" id="PTHR36451">
    <property type="entry name" value="PAPS-DEPENDENT SULFOTRANSFERASE STF3"/>
    <property type="match status" value="1"/>
</dbReference>
<organism evidence="2 3">
    <name type="scientific">Novosphingobium panipatense</name>
    <dbReference type="NCBI Taxonomy" id="428991"/>
    <lineage>
        <taxon>Bacteria</taxon>
        <taxon>Pseudomonadati</taxon>
        <taxon>Pseudomonadota</taxon>
        <taxon>Alphaproteobacteria</taxon>
        <taxon>Sphingomonadales</taxon>
        <taxon>Sphingomonadaceae</taxon>
        <taxon>Novosphingobium</taxon>
    </lineage>
</organism>
<dbReference type="InterPro" id="IPR052736">
    <property type="entry name" value="Stf3_sulfotransferase"/>
</dbReference>
<sequence length="425" mass="48478">MAIPFPRSEPISGAEPESPRVMRDRVNGALEHAWRKGWLQRPVLEPGVLLDAASGTSGLSDFGEDNGWRVRLHLLCGALQDEADLTGLGTTVAFGQLVSALATRQRAVALWQRHPEIAELPITSPIIIVGQMRSGSTRMQRLLACDERLTFTHFYESWNPLPRWTHRVLDDRVLRGWFALKVAGFLNPRFSVIHPTAARCADEEIGFHNIALFGSALEAQWRIPSFARAGEQADAEPVYEEFRRFLQTVRWLRRERGDRPWVLKVPQFGQDLEAVLKVFPNARLIVLHRDPVSVVGSSASLVYNQMCVQSHAVDRVWIGREWLRKSLLRRDRTATARQRFDGIQADVRFDTMHADWRGEMRRVYAALGMSFTPAVEKAMTRFMNRRQHRRLDQHRYDITDFGLSRKEIEAAFAMRPGPASRLVGA</sequence>
<accession>A0ABY1QXV5</accession>
<protein>
    <submittedName>
        <fullName evidence="2">Sulfotransferase family protein</fullName>
    </submittedName>
</protein>
<dbReference type="PANTHER" id="PTHR36451:SF1">
    <property type="entry name" value="OMEGA-HYDROXY-BETA-DIHYDROMENAQUINONE-9 SULFOTRANSFERASE STF3"/>
    <property type="match status" value="1"/>
</dbReference>
<dbReference type="Gene3D" id="3.40.50.300">
    <property type="entry name" value="P-loop containing nucleotide triphosphate hydrolases"/>
    <property type="match status" value="1"/>
</dbReference>
<gene>
    <name evidence="2" type="ORF">SAMN06296065_12021</name>
</gene>
<evidence type="ECO:0000256" key="1">
    <source>
        <dbReference type="SAM" id="MobiDB-lite"/>
    </source>
</evidence>
<keyword evidence="3" id="KW-1185">Reference proteome</keyword>
<dbReference type="EMBL" id="FXUI01000020">
    <property type="protein sequence ID" value="SMP81885.1"/>
    <property type="molecule type" value="Genomic_DNA"/>
</dbReference>
<proteinExistence type="predicted"/>
<comment type="caution">
    <text evidence="2">The sequence shown here is derived from an EMBL/GenBank/DDBJ whole genome shotgun (WGS) entry which is preliminary data.</text>
</comment>
<evidence type="ECO:0000313" key="3">
    <source>
        <dbReference type="Proteomes" id="UP001157910"/>
    </source>
</evidence>
<reference evidence="2 3" key="1">
    <citation type="submission" date="2017-05" db="EMBL/GenBank/DDBJ databases">
        <authorList>
            <person name="Varghese N."/>
            <person name="Submissions S."/>
        </authorList>
    </citation>
    <scope>NUCLEOTIDE SEQUENCE [LARGE SCALE GENOMIC DNA]</scope>
    <source>
        <strain evidence="2 3">SM16</strain>
    </source>
</reference>
<evidence type="ECO:0000313" key="2">
    <source>
        <dbReference type="EMBL" id="SMP81885.1"/>
    </source>
</evidence>
<feature type="region of interest" description="Disordered" evidence="1">
    <location>
        <begin position="1"/>
        <end position="20"/>
    </location>
</feature>